<keyword evidence="3" id="KW-1185">Reference proteome</keyword>
<dbReference type="Proteomes" id="UP001157017">
    <property type="component" value="Unassembled WGS sequence"/>
</dbReference>
<comment type="caution">
    <text evidence="2">The sequence shown here is derived from an EMBL/GenBank/DDBJ whole genome shotgun (WGS) entry which is preliminary data.</text>
</comment>
<evidence type="ECO:0000313" key="3">
    <source>
        <dbReference type="Proteomes" id="UP001157017"/>
    </source>
</evidence>
<gene>
    <name evidence="2" type="ORF">GCM10025868_10990</name>
</gene>
<protein>
    <submittedName>
        <fullName evidence="2">Uncharacterized protein</fullName>
    </submittedName>
</protein>
<accession>A0ABQ6JFD0</accession>
<evidence type="ECO:0000313" key="2">
    <source>
        <dbReference type="EMBL" id="GMA85849.1"/>
    </source>
</evidence>
<organism evidence="2 3">
    <name type="scientific">Angustibacter aerolatus</name>
    <dbReference type="NCBI Taxonomy" id="1162965"/>
    <lineage>
        <taxon>Bacteria</taxon>
        <taxon>Bacillati</taxon>
        <taxon>Actinomycetota</taxon>
        <taxon>Actinomycetes</taxon>
        <taxon>Kineosporiales</taxon>
        <taxon>Kineosporiaceae</taxon>
    </lineage>
</organism>
<dbReference type="EMBL" id="BSUZ01000001">
    <property type="protein sequence ID" value="GMA85849.1"/>
    <property type="molecule type" value="Genomic_DNA"/>
</dbReference>
<evidence type="ECO:0000256" key="1">
    <source>
        <dbReference type="SAM" id="MobiDB-lite"/>
    </source>
</evidence>
<proteinExistence type="predicted"/>
<feature type="region of interest" description="Disordered" evidence="1">
    <location>
        <begin position="1"/>
        <end position="20"/>
    </location>
</feature>
<reference evidence="3" key="1">
    <citation type="journal article" date="2019" name="Int. J. Syst. Evol. Microbiol.">
        <title>The Global Catalogue of Microorganisms (GCM) 10K type strain sequencing project: providing services to taxonomists for standard genome sequencing and annotation.</title>
        <authorList>
            <consortium name="The Broad Institute Genomics Platform"/>
            <consortium name="The Broad Institute Genome Sequencing Center for Infectious Disease"/>
            <person name="Wu L."/>
            <person name="Ma J."/>
        </authorList>
    </citation>
    <scope>NUCLEOTIDE SEQUENCE [LARGE SCALE GENOMIC DNA]</scope>
    <source>
        <strain evidence="3">NBRC 108730</strain>
    </source>
</reference>
<name>A0ABQ6JFD0_9ACTN</name>
<sequence length="77" mass="8392">MGTPRATPCPSTPATPRPCSARLVEPFERLTAIGTAAPAVMAWFEGRLDDPADPAFQSMRDAGFRYLVSATRVQRVR</sequence>